<dbReference type="EMBL" id="KK107570">
    <property type="protein sequence ID" value="EZA48778.1"/>
    <property type="molecule type" value="Genomic_DNA"/>
</dbReference>
<dbReference type="Proteomes" id="UP000053097">
    <property type="component" value="Unassembled WGS sequence"/>
</dbReference>
<proteinExistence type="predicted"/>
<protein>
    <submittedName>
        <fullName evidence="2">Uncharacterized protein</fullName>
    </submittedName>
</protein>
<keyword evidence="3" id="KW-1185">Reference proteome</keyword>
<evidence type="ECO:0000256" key="1">
    <source>
        <dbReference type="SAM" id="MobiDB-lite"/>
    </source>
</evidence>
<accession>A0A026VY91</accession>
<organism evidence="2 3">
    <name type="scientific">Ooceraea biroi</name>
    <name type="common">Clonal raider ant</name>
    <name type="synonym">Cerapachys biroi</name>
    <dbReference type="NCBI Taxonomy" id="2015173"/>
    <lineage>
        <taxon>Eukaryota</taxon>
        <taxon>Metazoa</taxon>
        <taxon>Ecdysozoa</taxon>
        <taxon>Arthropoda</taxon>
        <taxon>Hexapoda</taxon>
        <taxon>Insecta</taxon>
        <taxon>Pterygota</taxon>
        <taxon>Neoptera</taxon>
        <taxon>Endopterygota</taxon>
        <taxon>Hymenoptera</taxon>
        <taxon>Apocrita</taxon>
        <taxon>Aculeata</taxon>
        <taxon>Formicoidea</taxon>
        <taxon>Formicidae</taxon>
        <taxon>Dorylinae</taxon>
        <taxon>Ooceraea</taxon>
    </lineage>
</organism>
<evidence type="ECO:0000313" key="2">
    <source>
        <dbReference type="EMBL" id="EZA48778.1"/>
    </source>
</evidence>
<feature type="compositionally biased region" description="Low complexity" evidence="1">
    <location>
        <begin position="15"/>
        <end position="24"/>
    </location>
</feature>
<feature type="region of interest" description="Disordered" evidence="1">
    <location>
        <begin position="1"/>
        <end position="37"/>
    </location>
</feature>
<dbReference type="AlphaFoldDB" id="A0A026VY91"/>
<gene>
    <name evidence="2" type="ORF">X777_12694</name>
</gene>
<reference evidence="2 3" key="1">
    <citation type="journal article" date="2014" name="Curr. Biol.">
        <title>The genome of the clonal raider ant Cerapachys biroi.</title>
        <authorList>
            <person name="Oxley P.R."/>
            <person name="Ji L."/>
            <person name="Fetter-Pruneda I."/>
            <person name="McKenzie S.K."/>
            <person name="Li C."/>
            <person name="Hu H."/>
            <person name="Zhang G."/>
            <person name="Kronauer D.J."/>
        </authorList>
    </citation>
    <scope>NUCLEOTIDE SEQUENCE [LARGE SCALE GENOMIC DNA]</scope>
</reference>
<name>A0A026VY91_OOCBI</name>
<evidence type="ECO:0000313" key="3">
    <source>
        <dbReference type="Proteomes" id="UP000053097"/>
    </source>
</evidence>
<sequence>MKAALLSQGTGAGFARSRTTSASTHSESGITNEIAHRRKRFNLASNNFSVPS</sequence>